<evidence type="ECO:0000313" key="3">
    <source>
        <dbReference type="Proteomes" id="UP000195880"/>
    </source>
</evidence>
<feature type="compositionally biased region" description="Basic residues" evidence="1">
    <location>
        <begin position="66"/>
        <end position="84"/>
    </location>
</feature>
<feature type="region of interest" description="Disordered" evidence="1">
    <location>
        <begin position="1"/>
        <end position="352"/>
    </location>
</feature>
<protein>
    <submittedName>
        <fullName evidence="2">Uncharacterized protein</fullName>
    </submittedName>
</protein>
<dbReference type="AlphaFoldDB" id="A0A1Z1W8K9"/>
<feature type="compositionally biased region" description="Low complexity" evidence="1">
    <location>
        <begin position="212"/>
        <end position="222"/>
    </location>
</feature>
<keyword evidence="3" id="KW-1185">Reference proteome</keyword>
<reference evidence="2 3" key="1">
    <citation type="submission" date="2017-05" db="EMBL/GenBank/DDBJ databases">
        <title>Streptomyces alboflavus Genome sequencing and assembly.</title>
        <authorList>
            <person name="Wang Y."/>
            <person name="Du B."/>
            <person name="Ding Y."/>
            <person name="Liu H."/>
            <person name="Hou Q."/>
            <person name="Liu K."/>
            <person name="Wang C."/>
            <person name="Yao L."/>
        </authorList>
    </citation>
    <scope>NUCLEOTIDE SEQUENCE [LARGE SCALE GENOMIC DNA]</scope>
    <source>
        <strain evidence="2 3">MDJK44</strain>
    </source>
</reference>
<feature type="compositionally biased region" description="Basic and acidic residues" evidence="1">
    <location>
        <begin position="98"/>
        <end position="125"/>
    </location>
</feature>
<feature type="compositionally biased region" description="Basic and acidic residues" evidence="1">
    <location>
        <begin position="288"/>
        <end position="312"/>
    </location>
</feature>
<evidence type="ECO:0000256" key="1">
    <source>
        <dbReference type="SAM" id="MobiDB-lite"/>
    </source>
</evidence>
<gene>
    <name evidence="2" type="ORF">SMD44_02157</name>
</gene>
<dbReference type="KEGG" id="salf:SMD44_02157"/>
<evidence type="ECO:0000313" key="2">
    <source>
        <dbReference type="EMBL" id="ARX82744.1"/>
    </source>
</evidence>
<accession>A0A1Z1W8K9</accession>
<name>A0A1Z1W8K9_9ACTN</name>
<dbReference type="EMBL" id="CP021748">
    <property type="protein sequence ID" value="ARX82744.1"/>
    <property type="molecule type" value="Genomic_DNA"/>
</dbReference>
<proteinExistence type="predicted"/>
<feature type="compositionally biased region" description="Gly residues" evidence="1">
    <location>
        <begin position="185"/>
        <end position="211"/>
    </location>
</feature>
<organism evidence="2 3">
    <name type="scientific">Streptomyces alboflavus</name>
    <dbReference type="NCBI Taxonomy" id="67267"/>
    <lineage>
        <taxon>Bacteria</taxon>
        <taxon>Bacillati</taxon>
        <taxon>Actinomycetota</taxon>
        <taxon>Actinomycetes</taxon>
        <taxon>Kitasatosporales</taxon>
        <taxon>Streptomycetaceae</taxon>
        <taxon>Streptomyces</taxon>
    </lineage>
</organism>
<dbReference type="Proteomes" id="UP000195880">
    <property type="component" value="Chromosome"/>
</dbReference>
<feature type="compositionally biased region" description="Low complexity" evidence="1">
    <location>
        <begin position="168"/>
        <end position="184"/>
    </location>
</feature>
<sequence length="352" mass="36706">MSHPDAPGRPARPGHARTDPRTPGHTGTPSPGRTGPRTLARPSRIDPGPGTVPLPVEQVVRPQIHPQRHPHPRVLPGRHLRRPLARPGQHLWGVGGEGRADGVRGGRGARQDVDDSVHEGPDQRIRLWQQQRCPGARQGHGVRFRGHGGGDGPQVRDVLGGEGPGPPGVRVGVGQAGQQLAPGGEVQGVPGGGTPARGGGVRGGVRGGGVTAVGVGADTGAGRSVGRPALGTPQQHPHTLPHRREQRGHDAPARPGAMTAYDGQFPPSPRPRASRTRRLGRLPAVRPPPREHTVTGHLGGQKDDGAGTHKCGEGGTLVDRTAADGRGNSDTPSRHRHHLTHDSRTTQLPPPP</sequence>